<dbReference type="CDD" id="cd09917">
    <property type="entry name" value="F-box_SF"/>
    <property type="match status" value="1"/>
</dbReference>
<reference evidence="1" key="1">
    <citation type="journal article" date="2023" name="Mol. Phylogenet. Evol.">
        <title>Genome-scale phylogeny and comparative genomics of the fungal order Sordariales.</title>
        <authorList>
            <person name="Hensen N."/>
            <person name="Bonometti L."/>
            <person name="Westerberg I."/>
            <person name="Brannstrom I.O."/>
            <person name="Guillou S."/>
            <person name="Cros-Aarteil S."/>
            <person name="Calhoun S."/>
            <person name="Haridas S."/>
            <person name="Kuo A."/>
            <person name="Mondo S."/>
            <person name="Pangilinan J."/>
            <person name="Riley R."/>
            <person name="LaButti K."/>
            <person name="Andreopoulos B."/>
            <person name="Lipzen A."/>
            <person name="Chen C."/>
            <person name="Yan M."/>
            <person name="Daum C."/>
            <person name="Ng V."/>
            <person name="Clum A."/>
            <person name="Steindorff A."/>
            <person name="Ohm R.A."/>
            <person name="Martin F."/>
            <person name="Silar P."/>
            <person name="Natvig D.O."/>
            <person name="Lalanne C."/>
            <person name="Gautier V."/>
            <person name="Ament-Velasquez S.L."/>
            <person name="Kruys A."/>
            <person name="Hutchinson M.I."/>
            <person name="Powell A.J."/>
            <person name="Barry K."/>
            <person name="Miller A.N."/>
            <person name="Grigoriev I.V."/>
            <person name="Debuchy R."/>
            <person name="Gladieux P."/>
            <person name="Hiltunen Thoren M."/>
            <person name="Johannesson H."/>
        </authorList>
    </citation>
    <scope>NUCLEOTIDE SEQUENCE</scope>
    <source>
        <strain evidence="1">CBS 232.78</strain>
    </source>
</reference>
<proteinExistence type="predicted"/>
<evidence type="ECO:0000313" key="2">
    <source>
        <dbReference type="Proteomes" id="UP001285441"/>
    </source>
</evidence>
<evidence type="ECO:0008006" key="3">
    <source>
        <dbReference type="Google" id="ProtNLM"/>
    </source>
</evidence>
<evidence type="ECO:0000313" key="1">
    <source>
        <dbReference type="EMBL" id="KAK3385161.1"/>
    </source>
</evidence>
<keyword evidence="2" id="KW-1185">Reference proteome</keyword>
<dbReference type="InterPro" id="IPR036047">
    <property type="entry name" value="F-box-like_dom_sf"/>
</dbReference>
<dbReference type="Gene3D" id="1.20.1280.50">
    <property type="match status" value="1"/>
</dbReference>
<dbReference type="EMBL" id="JAULSW010000004">
    <property type="protein sequence ID" value="KAK3385161.1"/>
    <property type="molecule type" value="Genomic_DNA"/>
</dbReference>
<sequence length="345" mass="39142">MITARISPPIMEHVQIIRPASRAESTSPTSAAQTKALRTPEILEMILLHVDLQSLLVSAQRVCRDWLDLTSSSPALQRAMFFQPEPATTSTAKARRRKNPLLERLFPTFFSPMPHVQVPTIESMFAHIPGSSHNTSDSFEYSASTTHRDALTRRGASWRRMLIAQPALNPKIGFVFAFDFDSSYWFGTTWETAQLNLPDSESERGGLMTMGVLWDVVYENAIARKSNHEVGMRVWWKEEEEEEEEEGGGWDIFAEGEGHRQMGYSRPEKMAKCLATFDSDVEIVVRIANTCDGKPLPGYLHLGRRAQWLKGLRCEEYQQRLWPPGCEKSGEGLGEMREVYTLCDK</sequence>
<dbReference type="SUPFAM" id="SSF81383">
    <property type="entry name" value="F-box domain"/>
    <property type="match status" value="1"/>
</dbReference>
<accession>A0AAE0TZD6</accession>
<comment type="caution">
    <text evidence="1">The sequence shown here is derived from an EMBL/GenBank/DDBJ whole genome shotgun (WGS) entry which is preliminary data.</text>
</comment>
<protein>
    <recommendedName>
        <fullName evidence="3">F-box domain-containing protein</fullName>
    </recommendedName>
</protein>
<organism evidence="1 2">
    <name type="scientific">Podospora didyma</name>
    <dbReference type="NCBI Taxonomy" id="330526"/>
    <lineage>
        <taxon>Eukaryota</taxon>
        <taxon>Fungi</taxon>
        <taxon>Dikarya</taxon>
        <taxon>Ascomycota</taxon>
        <taxon>Pezizomycotina</taxon>
        <taxon>Sordariomycetes</taxon>
        <taxon>Sordariomycetidae</taxon>
        <taxon>Sordariales</taxon>
        <taxon>Podosporaceae</taxon>
        <taxon>Podospora</taxon>
    </lineage>
</organism>
<name>A0AAE0TZD6_9PEZI</name>
<gene>
    <name evidence="1" type="ORF">B0H63DRAFT_559838</name>
</gene>
<reference evidence="1" key="2">
    <citation type="submission" date="2023-06" db="EMBL/GenBank/DDBJ databases">
        <authorList>
            <consortium name="Lawrence Berkeley National Laboratory"/>
            <person name="Haridas S."/>
            <person name="Hensen N."/>
            <person name="Bonometti L."/>
            <person name="Westerberg I."/>
            <person name="Brannstrom I.O."/>
            <person name="Guillou S."/>
            <person name="Cros-Aarteil S."/>
            <person name="Calhoun S."/>
            <person name="Kuo A."/>
            <person name="Mondo S."/>
            <person name="Pangilinan J."/>
            <person name="Riley R."/>
            <person name="LaButti K."/>
            <person name="Andreopoulos B."/>
            <person name="Lipzen A."/>
            <person name="Chen C."/>
            <person name="Yanf M."/>
            <person name="Daum C."/>
            <person name="Ng V."/>
            <person name="Clum A."/>
            <person name="Steindorff A."/>
            <person name="Ohm R."/>
            <person name="Martin F."/>
            <person name="Silar P."/>
            <person name="Natvig D."/>
            <person name="Lalanne C."/>
            <person name="Gautier V."/>
            <person name="Ament-velasquez S.L."/>
            <person name="Kruys A."/>
            <person name="Hutchinson M.I."/>
            <person name="Powell A.J."/>
            <person name="Barry K."/>
            <person name="Miller A.N."/>
            <person name="Grigoriev I.V."/>
            <person name="Debuchy R."/>
            <person name="Gladieux P."/>
            <person name="Thoren M.H."/>
            <person name="Johannesson H."/>
        </authorList>
    </citation>
    <scope>NUCLEOTIDE SEQUENCE</scope>
    <source>
        <strain evidence="1">CBS 232.78</strain>
    </source>
</reference>
<dbReference type="AlphaFoldDB" id="A0AAE0TZD6"/>
<dbReference type="Proteomes" id="UP001285441">
    <property type="component" value="Unassembled WGS sequence"/>
</dbReference>